<evidence type="ECO:0000256" key="1">
    <source>
        <dbReference type="PROSITE-ProRule" id="PRU00700"/>
    </source>
</evidence>
<evidence type="ECO:0000259" key="2">
    <source>
        <dbReference type="PROSITE" id="PS51368"/>
    </source>
</evidence>
<dbReference type="InterPro" id="IPR050112">
    <property type="entry name" value="Urease_alpha_subunit"/>
</dbReference>
<keyword evidence="4" id="KW-1185">Reference proteome</keyword>
<dbReference type="InterPro" id="IPR011059">
    <property type="entry name" value="Metal-dep_hydrolase_composite"/>
</dbReference>
<evidence type="ECO:0000313" key="4">
    <source>
        <dbReference type="Proteomes" id="UP000237347"/>
    </source>
</evidence>
<feature type="domain" description="Urease" evidence="2">
    <location>
        <begin position="24"/>
        <end position="111"/>
    </location>
</feature>
<dbReference type="PANTHER" id="PTHR43440:SF1">
    <property type="entry name" value="UREASE"/>
    <property type="match status" value="1"/>
</dbReference>
<dbReference type="Proteomes" id="UP000237347">
    <property type="component" value="Unassembled WGS sequence"/>
</dbReference>
<dbReference type="SUPFAM" id="SSF51338">
    <property type="entry name" value="Composite domain of metallo-dependent hydrolases"/>
    <property type="match status" value="1"/>
</dbReference>
<dbReference type="EMBL" id="PKMF04000225">
    <property type="protein sequence ID" value="KAK7842185.1"/>
    <property type="molecule type" value="Genomic_DNA"/>
</dbReference>
<dbReference type="PROSITE" id="PS51368">
    <property type="entry name" value="UREASE_3"/>
    <property type="match status" value="1"/>
</dbReference>
<comment type="caution">
    <text evidence="1">Lacks conserved residue(s) required for the propagation of feature annotation.</text>
</comment>
<protein>
    <submittedName>
        <fullName evidence="3">Urease</fullName>
    </submittedName>
</protein>
<accession>A0AAW0KT92</accession>
<proteinExistence type="predicted"/>
<dbReference type="Gene3D" id="2.30.40.10">
    <property type="entry name" value="Urease, subunit C, domain 1"/>
    <property type="match status" value="1"/>
</dbReference>
<name>A0AAW0KT92_QUESU</name>
<reference evidence="3 4" key="1">
    <citation type="journal article" date="2018" name="Sci. Data">
        <title>The draft genome sequence of cork oak.</title>
        <authorList>
            <person name="Ramos A.M."/>
            <person name="Usie A."/>
            <person name="Barbosa P."/>
            <person name="Barros P.M."/>
            <person name="Capote T."/>
            <person name="Chaves I."/>
            <person name="Simoes F."/>
            <person name="Abreu I."/>
            <person name="Carrasquinho I."/>
            <person name="Faro C."/>
            <person name="Guimaraes J.B."/>
            <person name="Mendonca D."/>
            <person name="Nobrega F."/>
            <person name="Rodrigues L."/>
            <person name="Saibo N.J.M."/>
            <person name="Varela M.C."/>
            <person name="Egas C."/>
            <person name="Matos J."/>
            <person name="Miguel C.M."/>
            <person name="Oliveira M.M."/>
            <person name="Ricardo C.P."/>
            <person name="Goncalves S."/>
        </authorList>
    </citation>
    <scope>NUCLEOTIDE SEQUENCE [LARGE SCALE GENOMIC DNA]</scope>
    <source>
        <strain evidence="4">cv. HL8</strain>
    </source>
</reference>
<dbReference type="PANTHER" id="PTHR43440">
    <property type="entry name" value="UREASE"/>
    <property type="match status" value="1"/>
</dbReference>
<gene>
    <name evidence="3" type="primary">UREA</name>
    <name evidence="3" type="ORF">CFP56_014217</name>
</gene>
<comment type="caution">
    <text evidence="3">The sequence shown here is derived from an EMBL/GenBank/DDBJ whole genome shotgun (WGS) entry which is preliminary data.</text>
</comment>
<dbReference type="AlphaFoldDB" id="A0AAW0KT92"/>
<dbReference type="InterPro" id="IPR017951">
    <property type="entry name" value="Urease_asu_c"/>
</dbReference>
<evidence type="ECO:0000313" key="3">
    <source>
        <dbReference type="EMBL" id="KAK7842185.1"/>
    </source>
</evidence>
<organism evidence="3 4">
    <name type="scientific">Quercus suber</name>
    <name type="common">Cork oak</name>
    <dbReference type="NCBI Taxonomy" id="58331"/>
    <lineage>
        <taxon>Eukaryota</taxon>
        <taxon>Viridiplantae</taxon>
        <taxon>Streptophyta</taxon>
        <taxon>Embryophyta</taxon>
        <taxon>Tracheophyta</taxon>
        <taxon>Spermatophyta</taxon>
        <taxon>Magnoliopsida</taxon>
        <taxon>eudicotyledons</taxon>
        <taxon>Gunneridae</taxon>
        <taxon>Pentapetalae</taxon>
        <taxon>rosids</taxon>
        <taxon>fabids</taxon>
        <taxon>Fagales</taxon>
        <taxon>Fagaceae</taxon>
        <taxon>Quercus</taxon>
    </lineage>
</organism>
<dbReference type="GO" id="GO:0016151">
    <property type="term" value="F:nickel cation binding"/>
    <property type="evidence" value="ECO:0007669"/>
    <property type="project" value="InterPro"/>
</dbReference>
<sequence length="111" mass="11934">MSCHHLQTHTPYTSNTIDEHLDMLADLVLWKPSFFGAKPEMIIKGGAVAWADMGDPNASIPTPEPVMMRPMFGAFGKAGSAHSIAFAALDDGVKAKYGLSKRVEAVAMSEN</sequence>
<dbReference type="GO" id="GO:0009039">
    <property type="term" value="F:urease activity"/>
    <property type="evidence" value="ECO:0007669"/>
    <property type="project" value="InterPro"/>
</dbReference>